<gene>
    <name evidence="1" type="ORF">MJO58_12930</name>
</gene>
<dbReference type="EMBL" id="CP092423">
    <property type="protein sequence ID" value="ULP44727.1"/>
    <property type="molecule type" value="Genomic_DNA"/>
</dbReference>
<reference evidence="1" key="1">
    <citation type="submission" date="2022-08" db="EMBL/GenBank/DDBJ databases">
        <title>Complete genome sequence of 14 non-tuberculosis mycobacteria type-strains.</title>
        <authorList>
            <person name="Igarashi Y."/>
            <person name="Osugi A."/>
            <person name="Mitarai S."/>
        </authorList>
    </citation>
    <scope>NUCLEOTIDE SEQUENCE</scope>
    <source>
        <strain evidence="1">ATCC 51985</strain>
    </source>
</reference>
<proteinExistence type="predicted"/>
<accession>A0ABY3V5F3</accession>
<keyword evidence="2" id="KW-1185">Reference proteome</keyword>
<evidence type="ECO:0000313" key="1">
    <source>
        <dbReference type="EMBL" id="ULP44727.1"/>
    </source>
</evidence>
<sequence length="105" mass="11802">MTRVSSMREDNRLREMPMAPVACRECGARVLVRKSSWNQTSVQWNAGASARCIQRREAERLAGHHRGPFLVCAALRDSIQVAVATGELAVVDTTDYRQTQSEGRW</sequence>
<evidence type="ECO:0000313" key="2">
    <source>
        <dbReference type="Proteomes" id="UP001055171"/>
    </source>
</evidence>
<name>A0ABY3V5F3_MYCLN</name>
<dbReference type="Proteomes" id="UP001055171">
    <property type="component" value="Chromosome"/>
</dbReference>
<protein>
    <submittedName>
        <fullName evidence="1">Ferredoxin</fullName>
    </submittedName>
</protein>
<organism evidence="1 2">
    <name type="scientific">Mycobacterium lentiflavum</name>
    <dbReference type="NCBI Taxonomy" id="141349"/>
    <lineage>
        <taxon>Bacteria</taxon>
        <taxon>Bacillati</taxon>
        <taxon>Actinomycetota</taxon>
        <taxon>Actinomycetes</taxon>
        <taxon>Mycobacteriales</taxon>
        <taxon>Mycobacteriaceae</taxon>
        <taxon>Mycobacterium</taxon>
        <taxon>Mycobacterium simiae complex</taxon>
    </lineage>
</organism>